<dbReference type="EMBL" id="CP000463">
    <property type="protein sequence ID" value="ABJ06597.1"/>
    <property type="molecule type" value="Genomic_DNA"/>
</dbReference>
<keyword evidence="1" id="KW-0472">Membrane</keyword>
<dbReference type="AlphaFoldDB" id="Q07N87"/>
<proteinExistence type="predicted"/>
<accession>Q07N87</accession>
<organism evidence="2">
    <name type="scientific">Rhodopseudomonas palustris (strain BisA53)</name>
    <dbReference type="NCBI Taxonomy" id="316055"/>
    <lineage>
        <taxon>Bacteria</taxon>
        <taxon>Pseudomonadati</taxon>
        <taxon>Pseudomonadota</taxon>
        <taxon>Alphaproteobacteria</taxon>
        <taxon>Hyphomicrobiales</taxon>
        <taxon>Nitrobacteraceae</taxon>
        <taxon>Rhodopseudomonas</taxon>
    </lineage>
</organism>
<dbReference type="InterPro" id="IPR045584">
    <property type="entry name" value="Pilin-like"/>
</dbReference>
<sequence length="160" mass="17321">MPPMSPAGRRSQMPDANAGYILIELVAALALTGVLMILAFPSLPPGTNDPRFRALASDTATLLRNARSDAIARGDVAVAVFDRRRRSIQTKSQWVSVPDAVEFGLLAGSRCETGGERVQLIFRPDGTNCGAVFRFALGPRVARVRLNWLTGYVEILPGDR</sequence>
<keyword evidence="1" id="KW-1133">Transmembrane helix</keyword>
<evidence type="ECO:0000313" key="2">
    <source>
        <dbReference type="EMBL" id="ABJ06597.1"/>
    </source>
</evidence>
<feature type="transmembrane region" description="Helical" evidence="1">
    <location>
        <begin position="20"/>
        <end position="43"/>
    </location>
</feature>
<protein>
    <submittedName>
        <fullName evidence="2">Putative general secretion pathway protein H</fullName>
    </submittedName>
</protein>
<dbReference type="SUPFAM" id="SSF54523">
    <property type="entry name" value="Pili subunits"/>
    <property type="match status" value="1"/>
</dbReference>
<dbReference type="STRING" id="316055.RPE_2660"/>
<name>Q07N87_RHOP5</name>
<dbReference type="KEGG" id="rpe:RPE_2660"/>
<evidence type="ECO:0000256" key="1">
    <source>
        <dbReference type="SAM" id="Phobius"/>
    </source>
</evidence>
<dbReference type="HOGENOM" id="CLU_123291_0_0_5"/>
<gene>
    <name evidence="2" type="ordered locus">RPE_2660</name>
</gene>
<dbReference type="OrthoDB" id="7366901at2"/>
<dbReference type="eggNOG" id="COG4970">
    <property type="taxonomic scope" value="Bacteria"/>
</dbReference>
<keyword evidence="1" id="KW-0812">Transmembrane</keyword>
<reference evidence="2" key="1">
    <citation type="submission" date="2006-09" db="EMBL/GenBank/DDBJ databases">
        <title>Complete sequence of Rhodopseudomonas palustris BisA53.</title>
        <authorList>
            <consortium name="US DOE Joint Genome Institute"/>
            <person name="Copeland A."/>
            <person name="Lucas S."/>
            <person name="Lapidus A."/>
            <person name="Barry K."/>
            <person name="Detter J.C."/>
            <person name="Glavina del Rio T."/>
            <person name="Hammon N."/>
            <person name="Israni S."/>
            <person name="Dalin E."/>
            <person name="Tice H."/>
            <person name="Pitluck S."/>
            <person name="Chain P."/>
            <person name="Malfatti S."/>
            <person name="Shin M."/>
            <person name="Vergez L."/>
            <person name="Schmutz J."/>
            <person name="Larimer F."/>
            <person name="Land M."/>
            <person name="Hauser L."/>
            <person name="Pelletier D.A."/>
            <person name="Kyrpides N."/>
            <person name="Kim E."/>
            <person name="Harwood C.S."/>
            <person name="Oda Y."/>
            <person name="Richardson P."/>
        </authorList>
    </citation>
    <scope>NUCLEOTIDE SEQUENCE [LARGE SCALE GENOMIC DNA]</scope>
    <source>
        <strain evidence="2">BisA53</strain>
    </source>
</reference>